<proteinExistence type="predicted"/>
<dbReference type="Proteomes" id="UP000054359">
    <property type="component" value="Unassembled WGS sequence"/>
</dbReference>
<accession>A0A087U564</accession>
<keyword evidence="3" id="KW-1185">Reference proteome</keyword>
<feature type="non-terminal residue" evidence="2">
    <location>
        <position position="108"/>
    </location>
</feature>
<name>A0A087U564_STEMI</name>
<feature type="transmembrane region" description="Helical" evidence="1">
    <location>
        <begin position="60"/>
        <end position="83"/>
    </location>
</feature>
<keyword evidence="1" id="KW-0472">Membrane</keyword>
<evidence type="ECO:0000313" key="3">
    <source>
        <dbReference type="Proteomes" id="UP000054359"/>
    </source>
</evidence>
<dbReference type="AlphaFoldDB" id="A0A087U564"/>
<gene>
    <name evidence="2" type="ORF">X975_21278</name>
</gene>
<keyword evidence="1" id="KW-0812">Transmembrane</keyword>
<dbReference type="EMBL" id="KK118226">
    <property type="protein sequence ID" value="KFM72503.1"/>
    <property type="molecule type" value="Genomic_DNA"/>
</dbReference>
<feature type="transmembrane region" description="Helical" evidence="1">
    <location>
        <begin position="7"/>
        <end position="30"/>
    </location>
</feature>
<protein>
    <submittedName>
        <fullName evidence="2">Uncharacterized protein</fullName>
    </submittedName>
</protein>
<sequence>MKAFHKTAVEIACAGTIMISCMGLAFPITLYNLELLRQYILLCLISRTIRCLYTLSRLPLFLSSLYIISLSWSFSFVICTISTRKLSIAKFLLFLLQSFHSCTIRMLS</sequence>
<evidence type="ECO:0000256" key="1">
    <source>
        <dbReference type="SAM" id="Phobius"/>
    </source>
</evidence>
<evidence type="ECO:0000313" key="2">
    <source>
        <dbReference type="EMBL" id="KFM72503.1"/>
    </source>
</evidence>
<organism evidence="2 3">
    <name type="scientific">Stegodyphus mimosarum</name>
    <name type="common">African social velvet spider</name>
    <dbReference type="NCBI Taxonomy" id="407821"/>
    <lineage>
        <taxon>Eukaryota</taxon>
        <taxon>Metazoa</taxon>
        <taxon>Ecdysozoa</taxon>
        <taxon>Arthropoda</taxon>
        <taxon>Chelicerata</taxon>
        <taxon>Arachnida</taxon>
        <taxon>Araneae</taxon>
        <taxon>Araneomorphae</taxon>
        <taxon>Entelegynae</taxon>
        <taxon>Eresoidea</taxon>
        <taxon>Eresidae</taxon>
        <taxon>Stegodyphus</taxon>
    </lineage>
</organism>
<keyword evidence="1" id="KW-1133">Transmembrane helix</keyword>
<dbReference type="PROSITE" id="PS51257">
    <property type="entry name" value="PROKAR_LIPOPROTEIN"/>
    <property type="match status" value="1"/>
</dbReference>
<reference evidence="2 3" key="1">
    <citation type="submission" date="2013-11" db="EMBL/GenBank/DDBJ databases">
        <title>Genome sequencing of Stegodyphus mimosarum.</title>
        <authorList>
            <person name="Bechsgaard J."/>
        </authorList>
    </citation>
    <scope>NUCLEOTIDE SEQUENCE [LARGE SCALE GENOMIC DNA]</scope>
</reference>